<dbReference type="Proteomes" id="UP000824044">
    <property type="component" value="Unassembled WGS sequence"/>
</dbReference>
<dbReference type="PIRSF" id="PIRSF003095">
    <property type="entry name" value="Trigger_factor"/>
    <property type="match status" value="1"/>
</dbReference>
<dbReference type="Pfam" id="PF00254">
    <property type="entry name" value="FKBP_C"/>
    <property type="match status" value="1"/>
</dbReference>
<dbReference type="EC" id="5.2.1.8" evidence="3 12"/>
<evidence type="ECO:0000256" key="3">
    <source>
        <dbReference type="ARBA" id="ARBA00013194"/>
    </source>
</evidence>
<dbReference type="PROSITE" id="PS50059">
    <property type="entry name" value="FKBP_PPIASE"/>
    <property type="match status" value="1"/>
</dbReference>
<feature type="domain" description="PPIase FKBP-type" evidence="15">
    <location>
        <begin position="164"/>
        <end position="224"/>
    </location>
</feature>
<dbReference type="GO" id="GO:0051301">
    <property type="term" value="P:cell division"/>
    <property type="evidence" value="ECO:0007669"/>
    <property type="project" value="UniProtKB-KW"/>
</dbReference>
<evidence type="ECO:0000256" key="6">
    <source>
        <dbReference type="ARBA" id="ARBA00023110"/>
    </source>
</evidence>
<keyword evidence="8 12" id="KW-0413">Isomerase</keyword>
<evidence type="ECO:0000256" key="4">
    <source>
        <dbReference type="ARBA" id="ARBA00016902"/>
    </source>
</evidence>
<reference evidence="16" key="1">
    <citation type="journal article" date="2021" name="PeerJ">
        <title>Extensive microbial diversity within the chicken gut microbiome revealed by metagenomics and culture.</title>
        <authorList>
            <person name="Gilroy R."/>
            <person name="Ravi A."/>
            <person name="Getino M."/>
            <person name="Pursley I."/>
            <person name="Horton D.L."/>
            <person name="Alikhan N.F."/>
            <person name="Baker D."/>
            <person name="Gharbi K."/>
            <person name="Hall N."/>
            <person name="Watson M."/>
            <person name="Adriaenssens E.M."/>
            <person name="Foster-Nyarko E."/>
            <person name="Jarju S."/>
            <person name="Secka A."/>
            <person name="Antonio M."/>
            <person name="Oren A."/>
            <person name="Chaudhuri R.R."/>
            <person name="La Ragione R."/>
            <person name="Hildebrand F."/>
            <person name="Pallen M.J."/>
        </authorList>
    </citation>
    <scope>NUCLEOTIDE SEQUENCE</scope>
    <source>
        <strain evidence="16">CHK33-5263</strain>
    </source>
</reference>
<comment type="subcellular location">
    <subcellularLocation>
        <location evidence="12">Cytoplasm</location>
    </subcellularLocation>
    <text evidence="12">About half TF is bound to the ribosome near the polypeptide exit tunnel while the other half is free in the cytoplasm.</text>
</comment>
<dbReference type="InterPro" id="IPR046357">
    <property type="entry name" value="PPIase_dom_sf"/>
</dbReference>
<dbReference type="EMBL" id="DXBS01000047">
    <property type="protein sequence ID" value="HIZ24293.1"/>
    <property type="molecule type" value="Genomic_DNA"/>
</dbReference>
<comment type="catalytic activity">
    <reaction evidence="1 12 13">
        <text>[protein]-peptidylproline (omega=180) = [protein]-peptidylproline (omega=0)</text>
        <dbReference type="Rhea" id="RHEA:16237"/>
        <dbReference type="Rhea" id="RHEA-COMP:10747"/>
        <dbReference type="Rhea" id="RHEA-COMP:10748"/>
        <dbReference type="ChEBI" id="CHEBI:83833"/>
        <dbReference type="ChEBI" id="CHEBI:83834"/>
        <dbReference type="EC" id="5.2.1.8"/>
    </reaction>
</comment>
<dbReference type="InterPro" id="IPR001179">
    <property type="entry name" value="PPIase_FKBP_dom"/>
</dbReference>
<dbReference type="Gene3D" id="1.10.3120.10">
    <property type="entry name" value="Trigger factor, C-terminal domain"/>
    <property type="match status" value="1"/>
</dbReference>
<name>A0A9D2DWC5_9FIRM</name>
<dbReference type="InterPro" id="IPR008880">
    <property type="entry name" value="Trigger_fac_C"/>
</dbReference>
<dbReference type="GO" id="GO:0015031">
    <property type="term" value="P:protein transport"/>
    <property type="evidence" value="ECO:0007669"/>
    <property type="project" value="UniProtKB-UniRule"/>
</dbReference>
<dbReference type="SUPFAM" id="SSF109998">
    <property type="entry name" value="Triger factor/SurA peptide-binding domain-like"/>
    <property type="match status" value="1"/>
</dbReference>
<comment type="domain">
    <text evidence="12">Consists of 3 domains; the N-terminus binds the ribosome, the middle domain has PPIase activity, while the C-terminus has intrinsic chaperone activity on its own.</text>
</comment>
<keyword evidence="5 12" id="KW-0132">Cell division</keyword>
<comment type="caution">
    <text evidence="16">The sequence shown here is derived from an EMBL/GenBank/DDBJ whole genome shotgun (WGS) entry which is preliminary data.</text>
</comment>
<dbReference type="InterPro" id="IPR036611">
    <property type="entry name" value="Trigger_fac_ribosome-bd_sf"/>
</dbReference>
<dbReference type="PANTHER" id="PTHR30560">
    <property type="entry name" value="TRIGGER FACTOR CHAPERONE AND PEPTIDYL-PROLYL CIS/TRANS ISOMERASE"/>
    <property type="match status" value="1"/>
</dbReference>
<evidence type="ECO:0000256" key="14">
    <source>
        <dbReference type="RuleBase" id="RU003914"/>
    </source>
</evidence>
<dbReference type="InterPro" id="IPR005215">
    <property type="entry name" value="Trig_fac"/>
</dbReference>
<dbReference type="AlphaFoldDB" id="A0A9D2DWC5"/>
<dbReference type="GO" id="GO:0043335">
    <property type="term" value="P:protein unfolding"/>
    <property type="evidence" value="ECO:0007669"/>
    <property type="project" value="TreeGrafter"/>
</dbReference>
<evidence type="ECO:0000256" key="2">
    <source>
        <dbReference type="ARBA" id="ARBA00005464"/>
    </source>
</evidence>
<keyword evidence="12" id="KW-0963">Cytoplasm</keyword>
<dbReference type="InterPro" id="IPR037041">
    <property type="entry name" value="Trigger_fac_C_sf"/>
</dbReference>
<dbReference type="Pfam" id="PF05698">
    <property type="entry name" value="Trigger_C"/>
    <property type="match status" value="1"/>
</dbReference>
<dbReference type="GO" id="GO:0043022">
    <property type="term" value="F:ribosome binding"/>
    <property type="evidence" value="ECO:0007669"/>
    <property type="project" value="TreeGrafter"/>
</dbReference>
<dbReference type="GO" id="GO:0051083">
    <property type="term" value="P:'de novo' cotranslational protein folding"/>
    <property type="evidence" value="ECO:0007669"/>
    <property type="project" value="TreeGrafter"/>
</dbReference>
<comment type="similarity">
    <text evidence="2 12 14">Belongs to the FKBP-type PPIase family. Tig subfamily.</text>
</comment>
<gene>
    <name evidence="12 16" type="primary">tig</name>
    <name evidence="16" type="ORF">H9812_02310</name>
</gene>
<evidence type="ECO:0000256" key="12">
    <source>
        <dbReference type="HAMAP-Rule" id="MF_00303"/>
    </source>
</evidence>
<evidence type="ECO:0000256" key="11">
    <source>
        <dbReference type="ARBA" id="ARBA00029986"/>
    </source>
</evidence>
<evidence type="ECO:0000256" key="5">
    <source>
        <dbReference type="ARBA" id="ARBA00022618"/>
    </source>
</evidence>
<evidence type="ECO:0000259" key="15">
    <source>
        <dbReference type="PROSITE" id="PS50059"/>
    </source>
</evidence>
<evidence type="ECO:0000313" key="17">
    <source>
        <dbReference type="Proteomes" id="UP000824044"/>
    </source>
</evidence>
<reference evidence="16" key="2">
    <citation type="submission" date="2021-04" db="EMBL/GenBank/DDBJ databases">
        <authorList>
            <person name="Gilroy R."/>
        </authorList>
    </citation>
    <scope>NUCLEOTIDE SEQUENCE</scope>
    <source>
        <strain evidence="16">CHK33-5263</strain>
    </source>
</reference>
<protein>
    <recommendedName>
        <fullName evidence="4 12">Trigger factor</fullName>
        <shortName evidence="12">TF</shortName>
        <ecNumber evidence="3 12">5.2.1.8</ecNumber>
    </recommendedName>
    <alternativeName>
        <fullName evidence="11 12">PPIase</fullName>
    </alternativeName>
</protein>
<evidence type="ECO:0000256" key="10">
    <source>
        <dbReference type="ARBA" id="ARBA00024849"/>
    </source>
</evidence>
<dbReference type="PANTHER" id="PTHR30560:SF3">
    <property type="entry name" value="TRIGGER FACTOR-LIKE PROTEIN TIG, CHLOROPLASTIC"/>
    <property type="match status" value="1"/>
</dbReference>
<keyword evidence="9 12" id="KW-0131">Cell cycle</keyword>
<evidence type="ECO:0000256" key="9">
    <source>
        <dbReference type="ARBA" id="ARBA00023306"/>
    </source>
</evidence>
<dbReference type="GO" id="GO:0044183">
    <property type="term" value="F:protein folding chaperone"/>
    <property type="evidence" value="ECO:0007669"/>
    <property type="project" value="TreeGrafter"/>
</dbReference>
<organism evidence="16 17">
    <name type="scientific">Candidatus Gallimonas intestinigallinarum</name>
    <dbReference type="NCBI Taxonomy" id="2838604"/>
    <lineage>
        <taxon>Bacteria</taxon>
        <taxon>Bacillati</taxon>
        <taxon>Bacillota</taxon>
        <taxon>Clostridia</taxon>
        <taxon>Candidatus Gallimonas</taxon>
    </lineage>
</organism>
<dbReference type="InterPro" id="IPR008881">
    <property type="entry name" value="Trigger_fac_ribosome-bd_bac"/>
</dbReference>
<evidence type="ECO:0000256" key="1">
    <source>
        <dbReference type="ARBA" id="ARBA00000971"/>
    </source>
</evidence>
<dbReference type="FunFam" id="3.10.50.40:FF:000001">
    <property type="entry name" value="Trigger factor"/>
    <property type="match status" value="1"/>
</dbReference>
<dbReference type="NCBIfam" id="TIGR00115">
    <property type="entry name" value="tig"/>
    <property type="match status" value="1"/>
</dbReference>
<dbReference type="GO" id="GO:0003755">
    <property type="term" value="F:peptidyl-prolyl cis-trans isomerase activity"/>
    <property type="evidence" value="ECO:0007669"/>
    <property type="project" value="UniProtKB-UniRule"/>
</dbReference>
<evidence type="ECO:0000256" key="13">
    <source>
        <dbReference type="PROSITE-ProRule" id="PRU00277"/>
    </source>
</evidence>
<dbReference type="HAMAP" id="MF_00303">
    <property type="entry name" value="Trigger_factor_Tig"/>
    <property type="match status" value="1"/>
</dbReference>
<sequence>MKYNVTPAEKSTVKIEITFTPEEFAAANDKAYVRNRGKFTVNGFRKGKAPKHVLEMYYGKGLFYEDALNDLFNDNYPEILTAEKDNFTPVGDPSLSVEEISEEKVVLTATTPVKPDVQIEKYTGIKIQKYEYTVTDEDVDKDIEGTRERFAQSVEVTDRPAQLTDVANIDFVGKTDGKEFEGGSAKGFDLTLGSGQFIAGFEDQVVGMNIGETKDIDVTFPEDYQAEDLKGKPAVFTVTLNKLTGKILPALDDEFAKKLGSDTVDAYKAKVRERLEKNAASRSLNETENSIITEIAKGAKAEIPQAMIDKQNEFALQRLEYNLMYQGIRLDDYLKYLNTTREAYMHTFDEESKRTVLHQLIVEKIIKLENIEATQEEIDAKVAEQAKSVGKEAEEYKKTMDPRQFEYIESDIKVTKLFDFLKANNEMIKQEESK</sequence>
<dbReference type="Pfam" id="PF05697">
    <property type="entry name" value="Trigger_N"/>
    <property type="match status" value="1"/>
</dbReference>
<dbReference type="InterPro" id="IPR027304">
    <property type="entry name" value="Trigger_fact/SurA_dom_sf"/>
</dbReference>
<evidence type="ECO:0000313" key="16">
    <source>
        <dbReference type="EMBL" id="HIZ24293.1"/>
    </source>
</evidence>
<dbReference type="GO" id="GO:0005737">
    <property type="term" value="C:cytoplasm"/>
    <property type="evidence" value="ECO:0007669"/>
    <property type="project" value="UniProtKB-SubCell"/>
</dbReference>
<dbReference type="Gene3D" id="3.10.50.40">
    <property type="match status" value="1"/>
</dbReference>
<evidence type="ECO:0000256" key="8">
    <source>
        <dbReference type="ARBA" id="ARBA00023235"/>
    </source>
</evidence>
<dbReference type="SUPFAM" id="SSF102735">
    <property type="entry name" value="Trigger factor ribosome-binding domain"/>
    <property type="match status" value="1"/>
</dbReference>
<dbReference type="SUPFAM" id="SSF54534">
    <property type="entry name" value="FKBP-like"/>
    <property type="match status" value="1"/>
</dbReference>
<proteinExistence type="inferred from homology"/>
<keyword evidence="7 12" id="KW-0143">Chaperone</keyword>
<comment type="function">
    <text evidence="10 12">Involved in protein export. Acts as a chaperone by maintaining the newly synthesized protein in an open conformation. Functions as a peptidyl-prolyl cis-trans isomerase.</text>
</comment>
<dbReference type="Gene3D" id="3.30.70.1050">
    <property type="entry name" value="Trigger factor ribosome-binding domain"/>
    <property type="match status" value="1"/>
</dbReference>
<keyword evidence="6 12" id="KW-0697">Rotamase</keyword>
<accession>A0A9D2DWC5</accession>
<evidence type="ECO:0000256" key="7">
    <source>
        <dbReference type="ARBA" id="ARBA00023186"/>
    </source>
</evidence>